<dbReference type="PANTHER" id="PTHR23070">
    <property type="entry name" value="BCS1 AAA-TYPE ATPASE"/>
    <property type="match status" value="1"/>
</dbReference>
<evidence type="ECO:0000313" key="4">
    <source>
        <dbReference type="EMBL" id="KAK9985857.1"/>
    </source>
</evidence>
<dbReference type="AlphaFoldDB" id="A0AAW2BJC2"/>
<dbReference type="InterPro" id="IPR027417">
    <property type="entry name" value="P-loop_NTPase"/>
</dbReference>
<accession>A0AAW2BJC2</accession>
<dbReference type="EMBL" id="JAZDWU010000011">
    <property type="protein sequence ID" value="KAK9985857.1"/>
    <property type="molecule type" value="Genomic_DNA"/>
</dbReference>
<dbReference type="InterPro" id="IPR058017">
    <property type="entry name" value="At3g28540-like_C"/>
</dbReference>
<name>A0AAW2BJC2_9ROSI</name>
<evidence type="ECO:0008006" key="6">
    <source>
        <dbReference type="Google" id="ProtNLM"/>
    </source>
</evidence>
<dbReference type="Proteomes" id="UP001459277">
    <property type="component" value="Unassembled WGS sequence"/>
</dbReference>
<comment type="caution">
    <text evidence="4">The sequence shown here is derived from an EMBL/GenBank/DDBJ whole genome shotgun (WGS) entry which is preliminary data.</text>
</comment>
<evidence type="ECO:0000256" key="1">
    <source>
        <dbReference type="ARBA" id="ARBA00022801"/>
    </source>
</evidence>
<keyword evidence="1" id="KW-0378">Hydrolase</keyword>
<sequence length="616" mass="69573">MEIELAGLDFYTWVPAGTSFPPCPSHPTSFDSHNFSSAHSLAHPASHPTLIPHNNITLTTLILDKLTHSLTHSFPNFSHNNHLNNTYLKVARREVQESKGLKSEGLKSDEVEQLARGFERADWLSNHTYPMFTFMELLTSLWPFFTAAAVIVLSLMVKERIPEEVCNFLFFIFEKCLCMPQLNLIIIEQNCGMDRNQIYEATTTYLRTIIRDSTSPKFLKVSKTIKQKRATADIVVGESVIDSFGGIKTLKWKLCAEKDADGDDLRYFVLSFDKKFKEFVLDSYLSHVLSRSEALQKAEREVKLYSRECGHGGGEWGFIILEHPATFEKLAMDPEQKRKLIDDLKKFVERKELHQRVGKAWKRGYLIHGPPGTGVAIRVRVSGSCRVNSYFSLSGLLNVIDGLWSSCGDEWIIVFTTNHKDRLDMLDPALSRPGRIDMHVYMSYCTMDGFKLLASTYLRIEDDHELYGQIEGLLRNVKVTPAEIAEMLLKSDNPDGALGGVVKFQNTKECGGGGGGDRHVLYMDTAVKYGVLVRVGGGVVGASVKKLDLKKMIEELDLYEVLLLSQMLVVTIDLPDDAISLHLHQLSLAFRLYCQSLSSMRLGFLLLLEMTRRMDN</sequence>
<proteinExistence type="predicted"/>
<evidence type="ECO:0000313" key="5">
    <source>
        <dbReference type="Proteomes" id="UP001459277"/>
    </source>
</evidence>
<feature type="domain" description="AAA+ ATPase At3g28540-like C-terminal" evidence="3">
    <location>
        <begin position="445"/>
        <end position="507"/>
    </location>
</feature>
<keyword evidence="5" id="KW-1185">Reference proteome</keyword>
<dbReference type="Pfam" id="PF25568">
    <property type="entry name" value="AAA_lid_At3g28540"/>
    <property type="match status" value="1"/>
</dbReference>
<dbReference type="Pfam" id="PF14363">
    <property type="entry name" value="AAA_assoc"/>
    <property type="match status" value="1"/>
</dbReference>
<dbReference type="SUPFAM" id="SSF52540">
    <property type="entry name" value="P-loop containing nucleoside triphosphate hydrolases"/>
    <property type="match status" value="1"/>
</dbReference>
<evidence type="ECO:0000259" key="2">
    <source>
        <dbReference type="Pfam" id="PF14363"/>
    </source>
</evidence>
<dbReference type="Gene3D" id="3.40.50.300">
    <property type="entry name" value="P-loop containing nucleotide triphosphate hydrolases"/>
    <property type="match status" value="2"/>
</dbReference>
<dbReference type="Gene3D" id="6.10.280.40">
    <property type="match status" value="1"/>
</dbReference>
<organism evidence="4 5">
    <name type="scientific">Lithocarpus litseifolius</name>
    <dbReference type="NCBI Taxonomy" id="425828"/>
    <lineage>
        <taxon>Eukaryota</taxon>
        <taxon>Viridiplantae</taxon>
        <taxon>Streptophyta</taxon>
        <taxon>Embryophyta</taxon>
        <taxon>Tracheophyta</taxon>
        <taxon>Spermatophyta</taxon>
        <taxon>Magnoliopsida</taxon>
        <taxon>eudicotyledons</taxon>
        <taxon>Gunneridae</taxon>
        <taxon>Pentapetalae</taxon>
        <taxon>rosids</taxon>
        <taxon>fabids</taxon>
        <taxon>Fagales</taxon>
        <taxon>Fagaceae</taxon>
        <taxon>Lithocarpus</taxon>
    </lineage>
</organism>
<dbReference type="GO" id="GO:0016787">
    <property type="term" value="F:hydrolase activity"/>
    <property type="evidence" value="ECO:0007669"/>
    <property type="project" value="UniProtKB-KW"/>
</dbReference>
<feature type="domain" description="AAA-type ATPase N-terminal" evidence="2">
    <location>
        <begin position="161"/>
        <end position="255"/>
    </location>
</feature>
<gene>
    <name evidence="4" type="ORF">SO802_030808</name>
</gene>
<dbReference type="InterPro" id="IPR050747">
    <property type="entry name" value="Mitochondrial_chaperone_BCS1"/>
</dbReference>
<dbReference type="InterPro" id="IPR025753">
    <property type="entry name" value="AAA_N_dom"/>
</dbReference>
<reference evidence="4 5" key="1">
    <citation type="submission" date="2024-01" db="EMBL/GenBank/DDBJ databases">
        <title>A telomere-to-telomere, gap-free genome of sweet tea (Lithocarpus litseifolius).</title>
        <authorList>
            <person name="Zhou J."/>
        </authorList>
    </citation>
    <scope>NUCLEOTIDE SEQUENCE [LARGE SCALE GENOMIC DNA]</scope>
    <source>
        <strain evidence="4">Zhou-2022a</strain>
        <tissue evidence="4">Leaf</tissue>
    </source>
</reference>
<protein>
    <recommendedName>
        <fullName evidence="6">ATPase AAA-type core domain-containing protein</fullName>
    </recommendedName>
</protein>
<evidence type="ECO:0000259" key="3">
    <source>
        <dbReference type="Pfam" id="PF25568"/>
    </source>
</evidence>